<evidence type="ECO:0000313" key="2">
    <source>
        <dbReference type="EMBL" id="MBI5251395.1"/>
    </source>
</evidence>
<reference evidence="2" key="1">
    <citation type="submission" date="2020-07" db="EMBL/GenBank/DDBJ databases">
        <title>Huge and variable diversity of episymbiotic CPR bacteria and DPANN archaea in groundwater ecosystems.</title>
        <authorList>
            <person name="He C.Y."/>
            <person name="Keren R."/>
            <person name="Whittaker M."/>
            <person name="Farag I.F."/>
            <person name="Doudna J."/>
            <person name="Cate J.H.D."/>
            <person name="Banfield J.F."/>
        </authorList>
    </citation>
    <scope>NUCLEOTIDE SEQUENCE</scope>
    <source>
        <strain evidence="2">NC_groundwater_1664_Pr3_B-0.1um_52_9</strain>
    </source>
</reference>
<dbReference type="AlphaFoldDB" id="A0A9D6V6A9"/>
<comment type="caution">
    <text evidence="2">The sequence shown here is derived from an EMBL/GenBank/DDBJ whole genome shotgun (WGS) entry which is preliminary data.</text>
</comment>
<accession>A0A9D6V6A9</accession>
<keyword evidence="1" id="KW-0812">Transmembrane</keyword>
<evidence type="ECO:0000313" key="3">
    <source>
        <dbReference type="Proteomes" id="UP000807825"/>
    </source>
</evidence>
<name>A0A9D6V6A9_9BACT</name>
<protein>
    <submittedName>
        <fullName evidence="2">Uncharacterized protein</fullName>
    </submittedName>
</protein>
<proteinExistence type="predicted"/>
<sequence length="187" mass="20984">MSKNIIGVAVIAVIYFCIFIVLFSPSLYTAWLYLVSRYTKVRRAGLLRLALTTFSINMIVVVFLYHLAFNHFLAYKVAEKDAAAAHAIENAIVSQENFFTAHGRYYPVGPVRGPYRDDHGLTVEKDVILQVEPHWDKVSHKETFKAYAVHVLGKDIAVSDGDRKVQKSPADSNKSAAIRSKLLNSVK</sequence>
<feature type="transmembrane region" description="Helical" evidence="1">
    <location>
        <begin position="46"/>
        <end position="68"/>
    </location>
</feature>
<keyword evidence="1" id="KW-0472">Membrane</keyword>
<evidence type="ECO:0000256" key="1">
    <source>
        <dbReference type="SAM" id="Phobius"/>
    </source>
</evidence>
<keyword evidence="1" id="KW-1133">Transmembrane helix</keyword>
<gene>
    <name evidence="2" type="ORF">HY912_18055</name>
</gene>
<feature type="transmembrane region" description="Helical" evidence="1">
    <location>
        <begin position="6"/>
        <end position="34"/>
    </location>
</feature>
<dbReference type="Proteomes" id="UP000807825">
    <property type="component" value="Unassembled WGS sequence"/>
</dbReference>
<organism evidence="2 3">
    <name type="scientific">Desulfomonile tiedjei</name>
    <dbReference type="NCBI Taxonomy" id="2358"/>
    <lineage>
        <taxon>Bacteria</taxon>
        <taxon>Pseudomonadati</taxon>
        <taxon>Thermodesulfobacteriota</taxon>
        <taxon>Desulfomonilia</taxon>
        <taxon>Desulfomonilales</taxon>
        <taxon>Desulfomonilaceae</taxon>
        <taxon>Desulfomonile</taxon>
    </lineage>
</organism>
<dbReference type="EMBL" id="JACRDE010000470">
    <property type="protein sequence ID" value="MBI5251395.1"/>
    <property type="molecule type" value="Genomic_DNA"/>
</dbReference>